<keyword evidence="4" id="KW-1185">Reference proteome</keyword>
<proteinExistence type="predicted"/>
<feature type="domain" description="AsmA" evidence="2">
    <location>
        <begin position="292"/>
        <end position="484"/>
    </location>
</feature>
<organism evidence="3 4">
    <name type="scientific">Parahalioglobus pacificus</name>
    <dbReference type="NCBI Taxonomy" id="930806"/>
    <lineage>
        <taxon>Bacteria</taxon>
        <taxon>Pseudomonadati</taxon>
        <taxon>Pseudomonadota</taxon>
        <taxon>Gammaproteobacteria</taxon>
        <taxon>Cellvibrionales</taxon>
        <taxon>Halieaceae</taxon>
        <taxon>Parahalioglobus</taxon>
    </lineage>
</organism>
<sequence length="621" mass="65777">MSRLLLIIAIPLGIILLALLLIPAFVDEQRVLTLAQDAIKQKTGATLEVKGEVKFSLFPTIAVTLGDAAVTLPEEDAPTATAELLSIGVQLLPLLSKQVEMERILVQGLNATVQQASAPNTEGLPDPTAMTPEQRKAYEAAQQDAADAAAEQVQMLAAPLALTIDEFSVTDSGIQLVSPEGDITTLRVEQLQLTDVNTAGRPVTLEAVVSAATSAEAPPVEATANGALVVDADSRQITLSDLALTIDGIIAETVELTFNGDADLNALVAQLQLAFVVGESRGDGTVRYASLESPQLDATLTMNLLNDALLALAGSDAGEEDASAETETNASDGDQPLPLEAIRGLSTRFDLNVEKGIYGNYEVDNLRLRGQAINGVAEVTELSGELFGGELGMTLSLDATNDNARLTTKGAVDGVDIAALLSAAEVEANVSGSATLDWNIQGTGRSSNQLVNNLAGPANLKTDAVVLEDVGIERMFCDAVSLVNQESMTETLPERSELKDLSAQIVFADGFAKLAPLNIDTYAAQMRGTGRLALLKQNFDATFDTRLLPELGELDPACRVNERLTDIEWPVSCEGNLASDDAADWCSVDTQSIIEDLAKNEVRRKVEKEAGKLLDKLFKND</sequence>
<reference evidence="3" key="2">
    <citation type="submission" date="2020-09" db="EMBL/GenBank/DDBJ databases">
        <authorList>
            <person name="Sun Q."/>
            <person name="Kim S."/>
        </authorList>
    </citation>
    <scope>NUCLEOTIDE SEQUENCE</scope>
    <source>
        <strain evidence="3">KCTC 23430</strain>
    </source>
</reference>
<protein>
    <recommendedName>
        <fullName evidence="2">AsmA domain-containing protein</fullName>
    </recommendedName>
</protein>
<comment type="caution">
    <text evidence="3">The sequence shown here is derived from an EMBL/GenBank/DDBJ whole genome shotgun (WGS) entry which is preliminary data.</text>
</comment>
<dbReference type="PANTHER" id="PTHR30441">
    <property type="entry name" value="DUF748 DOMAIN-CONTAINING PROTEIN"/>
    <property type="match status" value="1"/>
</dbReference>
<name>A0A919CL83_9GAMM</name>
<gene>
    <name evidence="3" type="ORF">GCM10007053_24090</name>
</gene>
<evidence type="ECO:0000259" key="2">
    <source>
        <dbReference type="Pfam" id="PF05170"/>
    </source>
</evidence>
<accession>A0A919CL83</accession>
<dbReference type="InterPro" id="IPR007844">
    <property type="entry name" value="AsmA"/>
</dbReference>
<dbReference type="GO" id="GO:0090313">
    <property type="term" value="P:regulation of protein targeting to membrane"/>
    <property type="evidence" value="ECO:0007669"/>
    <property type="project" value="TreeGrafter"/>
</dbReference>
<dbReference type="EMBL" id="BMYM01000002">
    <property type="protein sequence ID" value="GHD36106.1"/>
    <property type="molecule type" value="Genomic_DNA"/>
</dbReference>
<evidence type="ECO:0000313" key="4">
    <source>
        <dbReference type="Proteomes" id="UP000644693"/>
    </source>
</evidence>
<reference evidence="3" key="1">
    <citation type="journal article" date="2014" name="Int. J. Syst. Evol. Microbiol.">
        <title>Complete genome sequence of Corynebacterium casei LMG S-19264T (=DSM 44701T), isolated from a smear-ripened cheese.</title>
        <authorList>
            <consortium name="US DOE Joint Genome Institute (JGI-PGF)"/>
            <person name="Walter F."/>
            <person name="Albersmeier A."/>
            <person name="Kalinowski J."/>
            <person name="Ruckert C."/>
        </authorList>
    </citation>
    <scope>NUCLEOTIDE SEQUENCE</scope>
    <source>
        <strain evidence="3">KCTC 23430</strain>
    </source>
</reference>
<dbReference type="RefSeq" id="WP_189478035.1">
    <property type="nucleotide sequence ID" value="NZ_BMYM01000002.1"/>
</dbReference>
<dbReference type="Proteomes" id="UP000644693">
    <property type="component" value="Unassembled WGS sequence"/>
</dbReference>
<dbReference type="Pfam" id="PF05170">
    <property type="entry name" value="AsmA"/>
    <property type="match status" value="2"/>
</dbReference>
<dbReference type="GO" id="GO:0005886">
    <property type="term" value="C:plasma membrane"/>
    <property type="evidence" value="ECO:0007669"/>
    <property type="project" value="TreeGrafter"/>
</dbReference>
<feature type="domain" description="AsmA" evidence="2">
    <location>
        <begin position="1"/>
        <end position="217"/>
    </location>
</feature>
<evidence type="ECO:0000256" key="1">
    <source>
        <dbReference type="SAM" id="MobiDB-lite"/>
    </source>
</evidence>
<dbReference type="AlphaFoldDB" id="A0A919CL83"/>
<dbReference type="PANTHER" id="PTHR30441:SF4">
    <property type="entry name" value="PROTEIN ASMA"/>
    <property type="match status" value="1"/>
</dbReference>
<evidence type="ECO:0000313" key="3">
    <source>
        <dbReference type="EMBL" id="GHD36106.1"/>
    </source>
</evidence>
<dbReference type="InterPro" id="IPR052894">
    <property type="entry name" value="AsmA-related"/>
</dbReference>
<feature type="region of interest" description="Disordered" evidence="1">
    <location>
        <begin position="316"/>
        <end position="337"/>
    </location>
</feature>